<dbReference type="Pfam" id="PF13387">
    <property type="entry name" value="Lnb_N"/>
    <property type="match status" value="1"/>
</dbReference>
<comment type="caution">
    <text evidence="5">The sequence shown here is derived from an EMBL/GenBank/DDBJ whole genome shotgun (WGS) entry which is preliminary data.</text>
</comment>
<feature type="domain" description="DUF7843" evidence="4">
    <location>
        <begin position="32"/>
        <end position="110"/>
    </location>
</feature>
<evidence type="ECO:0000259" key="2">
    <source>
        <dbReference type="Pfam" id="PF13387"/>
    </source>
</evidence>
<dbReference type="Pfam" id="PF25222">
    <property type="entry name" value="DUF7840"/>
    <property type="match status" value="1"/>
</dbReference>
<evidence type="ECO:0000259" key="4">
    <source>
        <dbReference type="Pfam" id="PF25225"/>
    </source>
</evidence>
<feature type="domain" description="Lnb N-terminal periplasmic" evidence="2">
    <location>
        <begin position="124"/>
        <end position="294"/>
    </location>
</feature>
<evidence type="ECO:0000313" key="6">
    <source>
        <dbReference type="Proteomes" id="UP000177583"/>
    </source>
</evidence>
<feature type="signal peptide" evidence="1">
    <location>
        <begin position="1"/>
        <end position="19"/>
    </location>
</feature>
<sequence>MKYLFLLFVGLTLAQAVWAQGPETWVQKAREKHLAQDRYWHLLLHYEPSLWGGFVSQIDDPTFFLSPEGKTDPVQELEANLVAFFRPALPGEAQAPRCRFIARYTWILEQLGEGGPEPVSCPLFETWEKALAAQSVTLVFPTYDLFAPGSMFGHTLLRIDSAAHKQTPILDFGVSYAAAALPELENPIVYPIYGIFGGYRGLFAVVPYYQKVNEYRDLDIRDIWEYPLDLTPEEVARLVRHTWELGWTYADYFYFRENCSFHLLSLIEAARPSLRLQAQFPLWAAPPDTVRAVLAAMPGTGTPVYRPSRYTLMRDKLDRLTDSQRSWLVRLLGDRSLAQDPDFLALPPASRAMLLELLYDRILLSKDEKAGPEMAQLRSERAALGYIAEPHEPKHLSTPGGLGHQSSKAGVNGGQGLTSPSGEFLELWARLSFHDLLDDLLGYPAFSGIEFGRLRVRQTSRHWAVEELTLLRVQTFWPSDLVFQPLAWQVRLGWMRDRQDCLDCLPLALEVGLGRAFGEEGLMAWTLLGGRWKHSRFYPTPDRLALGPMVGLVYRPAPHWSLGLELAALVQVEGSKEVKPESQAQVAYHLGEQWELRLGRHQGLGAEEASLGISAYW</sequence>
<gene>
    <name evidence="5" type="ORF">A2557_04500</name>
</gene>
<feature type="chain" id="PRO_5009524818" evidence="1">
    <location>
        <begin position="20"/>
        <end position="617"/>
    </location>
</feature>
<reference evidence="5 6" key="1">
    <citation type="journal article" date="2016" name="Nat. Commun.">
        <title>Thousands of microbial genomes shed light on interconnected biogeochemical processes in an aquifer system.</title>
        <authorList>
            <person name="Anantharaman K."/>
            <person name="Brown C.T."/>
            <person name="Hug L.A."/>
            <person name="Sharon I."/>
            <person name="Castelle C.J."/>
            <person name="Probst A.J."/>
            <person name="Thomas B.C."/>
            <person name="Singh A."/>
            <person name="Wilkins M.J."/>
            <person name="Karaoz U."/>
            <person name="Brodie E.L."/>
            <person name="Williams K.H."/>
            <person name="Hubbard S.S."/>
            <person name="Banfield J.F."/>
        </authorList>
    </citation>
    <scope>NUCLEOTIDE SEQUENCE [LARGE SCALE GENOMIC DNA]</scope>
</reference>
<accession>A0A1F6GTG8</accession>
<dbReference type="InterPro" id="IPR057165">
    <property type="entry name" value="DUF7843"/>
</dbReference>
<proteinExistence type="predicted"/>
<keyword evidence="1" id="KW-0732">Signal</keyword>
<evidence type="ECO:0000313" key="5">
    <source>
        <dbReference type="EMBL" id="OGH01486.1"/>
    </source>
</evidence>
<dbReference type="Proteomes" id="UP000177583">
    <property type="component" value="Unassembled WGS sequence"/>
</dbReference>
<dbReference type="EMBL" id="MFNF01000034">
    <property type="protein sequence ID" value="OGH01486.1"/>
    <property type="molecule type" value="Genomic_DNA"/>
</dbReference>
<protein>
    <submittedName>
        <fullName evidence="5">Uncharacterized protein</fullName>
    </submittedName>
</protein>
<dbReference type="Pfam" id="PF25225">
    <property type="entry name" value="DUF7843"/>
    <property type="match status" value="1"/>
</dbReference>
<feature type="domain" description="DUF7840" evidence="3">
    <location>
        <begin position="403"/>
        <end position="599"/>
    </location>
</feature>
<evidence type="ECO:0000256" key="1">
    <source>
        <dbReference type="SAM" id="SignalP"/>
    </source>
</evidence>
<dbReference type="InterPro" id="IPR057162">
    <property type="entry name" value="DUF7840"/>
</dbReference>
<name>A0A1F6GTG8_9PROT</name>
<dbReference type="InterPro" id="IPR025178">
    <property type="entry name" value="Lnb_N"/>
</dbReference>
<organism evidence="5 6">
    <name type="scientific">Candidatus Lambdaproteobacteria bacterium RIFOXYD2_FULL_56_26</name>
    <dbReference type="NCBI Taxonomy" id="1817773"/>
    <lineage>
        <taxon>Bacteria</taxon>
        <taxon>Pseudomonadati</taxon>
        <taxon>Pseudomonadota</taxon>
        <taxon>Candidatus Lambdaproteobacteria</taxon>
    </lineage>
</organism>
<dbReference type="AlphaFoldDB" id="A0A1F6GTG8"/>
<evidence type="ECO:0000259" key="3">
    <source>
        <dbReference type="Pfam" id="PF25222"/>
    </source>
</evidence>